<dbReference type="CDD" id="cd06257">
    <property type="entry name" value="DnaJ"/>
    <property type="match status" value="1"/>
</dbReference>
<name>A0A9P5Q484_9AGAR</name>
<comment type="caution">
    <text evidence="9">The sequence shown here is derived from an EMBL/GenBank/DDBJ whole genome shotgun (WGS) entry which is preliminary data.</text>
</comment>
<evidence type="ECO:0000259" key="8">
    <source>
        <dbReference type="PROSITE" id="PS50076"/>
    </source>
</evidence>
<accession>A0A9P5Q484</accession>
<evidence type="ECO:0000256" key="6">
    <source>
        <dbReference type="SAM" id="MobiDB-lite"/>
    </source>
</evidence>
<dbReference type="InterPro" id="IPR001623">
    <property type="entry name" value="DnaJ_domain"/>
</dbReference>
<dbReference type="Gene3D" id="1.10.287.110">
    <property type="entry name" value="DnaJ domain"/>
    <property type="match status" value="1"/>
</dbReference>
<protein>
    <recommendedName>
        <fullName evidence="8">J domain-containing protein</fullName>
    </recommendedName>
</protein>
<evidence type="ECO:0000256" key="5">
    <source>
        <dbReference type="ARBA" id="ARBA00023136"/>
    </source>
</evidence>
<feature type="region of interest" description="Disordered" evidence="6">
    <location>
        <begin position="54"/>
        <end position="109"/>
    </location>
</feature>
<dbReference type="InterPro" id="IPR051100">
    <property type="entry name" value="DnaJ_subfamily_B/C"/>
</dbReference>
<dbReference type="PRINTS" id="PR00625">
    <property type="entry name" value="JDOMAIN"/>
</dbReference>
<dbReference type="GO" id="GO:0071218">
    <property type="term" value="P:cellular response to misfolded protein"/>
    <property type="evidence" value="ECO:0007669"/>
    <property type="project" value="TreeGrafter"/>
</dbReference>
<feature type="compositionally biased region" description="Basic and acidic residues" evidence="6">
    <location>
        <begin position="365"/>
        <end position="387"/>
    </location>
</feature>
<keyword evidence="2 7" id="KW-0812">Transmembrane</keyword>
<dbReference type="InterPro" id="IPR015399">
    <property type="entry name" value="DUF1977_DnaJ-like"/>
</dbReference>
<dbReference type="PROSITE" id="PS50076">
    <property type="entry name" value="DNAJ_2"/>
    <property type="match status" value="1"/>
</dbReference>
<dbReference type="SUPFAM" id="SSF46565">
    <property type="entry name" value="Chaperone J-domain"/>
    <property type="match status" value="1"/>
</dbReference>
<dbReference type="Pfam" id="PF00226">
    <property type="entry name" value="DnaJ"/>
    <property type="match status" value="1"/>
</dbReference>
<dbReference type="AlphaFoldDB" id="A0A9P5Q484"/>
<dbReference type="SMART" id="SM00271">
    <property type="entry name" value="DnaJ"/>
    <property type="match status" value="1"/>
</dbReference>
<evidence type="ECO:0000313" key="10">
    <source>
        <dbReference type="Proteomes" id="UP000772434"/>
    </source>
</evidence>
<evidence type="ECO:0000256" key="4">
    <source>
        <dbReference type="ARBA" id="ARBA00022989"/>
    </source>
</evidence>
<dbReference type="GO" id="GO:0005789">
    <property type="term" value="C:endoplasmic reticulum membrane"/>
    <property type="evidence" value="ECO:0007669"/>
    <property type="project" value="UniProtKB-SubCell"/>
</dbReference>
<dbReference type="InterPro" id="IPR018253">
    <property type="entry name" value="DnaJ_domain_CS"/>
</dbReference>
<dbReference type="FunFam" id="1.10.287.110:FF:000070">
    <property type="entry name" value="Endoplasmic reticulum protein, putative"/>
    <property type="match status" value="1"/>
</dbReference>
<feature type="compositionally biased region" description="Polar residues" evidence="6">
    <location>
        <begin position="75"/>
        <end position="98"/>
    </location>
</feature>
<dbReference type="PANTHER" id="PTHR43908:SF3">
    <property type="entry name" value="AT29763P-RELATED"/>
    <property type="match status" value="1"/>
</dbReference>
<keyword evidence="4 7" id="KW-1133">Transmembrane helix</keyword>
<evidence type="ECO:0000256" key="1">
    <source>
        <dbReference type="ARBA" id="ARBA00004389"/>
    </source>
</evidence>
<feature type="region of interest" description="Disordered" evidence="6">
    <location>
        <begin position="365"/>
        <end position="396"/>
    </location>
</feature>
<feature type="compositionally biased region" description="Low complexity" evidence="6">
    <location>
        <begin position="54"/>
        <end position="72"/>
    </location>
</feature>
<keyword evidence="3" id="KW-0256">Endoplasmic reticulum</keyword>
<dbReference type="Proteomes" id="UP000772434">
    <property type="component" value="Unassembled WGS sequence"/>
</dbReference>
<dbReference type="EMBL" id="JADNRY010000019">
    <property type="protein sequence ID" value="KAF9073300.1"/>
    <property type="molecule type" value="Genomic_DNA"/>
</dbReference>
<feature type="region of interest" description="Disordered" evidence="6">
    <location>
        <begin position="183"/>
        <end position="219"/>
    </location>
</feature>
<reference evidence="9" key="1">
    <citation type="submission" date="2020-11" db="EMBL/GenBank/DDBJ databases">
        <authorList>
            <consortium name="DOE Joint Genome Institute"/>
            <person name="Ahrendt S."/>
            <person name="Riley R."/>
            <person name="Andreopoulos W."/>
            <person name="Labutti K."/>
            <person name="Pangilinan J."/>
            <person name="Ruiz-Duenas F.J."/>
            <person name="Barrasa J.M."/>
            <person name="Sanchez-Garcia M."/>
            <person name="Camarero S."/>
            <person name="Miyauchi S."/>
            <person name="Serrano A."/>
            <person name="Linde D."/>
            <person name="Babiker R."/>
            <person name="Drula E."/>
            <person name="Ayuso-Fernandez I."/>
            <person name="Pacheco R."/>
            <person name="Padilla G."/>
            <person name="Ferreira P."/>
            <person name="Barriuso J."/>
            <person name="Kellner H."/>
            <person name="Castanera R."/>
            <person name="Alfaro M."/>
            <person name="Ramirez L."/>
            <person name="Pisabarro A.G."/>
            <person name="Kuo A."/>
            <person name="Tritt A."/>
            <person name="Lipzen A."/>
            <person name="He G."/>
            <person name="Yan M."/>
            <person name="Ng V."/>
            <person name="Cullen D."/>
            <person name="Martin F."/>
            <person name="Rosso M.-N."/>
            <person name="Henrissat B."/>
            <person name="Hibbett D."/>
            <person name="Martinez A.T."/>
            <person name="Grigoriev I.V."/>
        </authorList>
    </citation>
    <scope>NUCLEOTIDE SEQUENCE</scope>
    <source>
        <strain evidence="9">AH 40177</strain>
    </source>
</reference>
<keyword evidence="5 7" id="KW-0472">Membrane</keyword>
<dbReference type="OrthoDB" id="1507364at2759"/>
<dbReference type="Pfam" id="PF09320">
    <property type="entry name" value="DUF1977"/>
    <property type="match status" value="1"/>
</dbReference>
<feature type="compositionally biased region" description="Gly residues" evidence="6">
    <location>
        <begin position="207"/>
        <end position="216"/>
    </location>
</feature>
<evidence type="ECO:0000313" key="9">
    <source>
        <dbReference type="EMBL" id="KAF9073300.1"/>
    </source>
</evidence>
<comment type="subcellular location">
    <subcellularLocation>
        <location evidence="1">Endoplasmic reticulum membrane</location>
        <topology evidence="1">Single-pass membrane protein</topology>
    </subcellularLocation>
</comment>
<organism evidence="9 10">
    <name type="scientific">Rhodocollybia butyracea</name>
    <dbReference type="NCBI Taxonomy" id="206335"/>
    <lineage>
        <taxon>Eukaryota</taxon>
        <taxon>Fungi</taxon>
        <taxon>Dikarya</taxon>
        <taxon>Basidiomycota</taxon>
        <taxon>Agaricomycotina</taxon>
        <taxon>Agaricomycetes</taxon>
        <taxon>Agaricomycetidae</taxon>
        <taxon>Agaricales</taxon>
        <taxon>Marasmiineae</taxon>
        <taxon>Omphalotaceae</taxon>
        <taxon>Rhodocollybia</taxon>
    </lineage>
</organism>
<gene>
    <name evidence="9" type="ORF">BDP27DRAFT_1445192</name>
</gene>
<feature type="transmembrane region" description="Helical" evidence="7">
    <location>
        <begin position="280"/>
        <end position="303"/>
    </location>
</feature>
<evidence type="ECO:0000256" key="3">
    <source>
        <dbReference type="ARBA" id="ARBA00022824"/>
    </source>
</evidence>
<keyword evidence="10" id="KW-1185">Reference proteome</keyword>
<feature type="domain" description="J" evidence="8">
    <location>
        <begin position="128"/>
        <end position="192"/>
    </location>
</feature>
<dbReference type="PROSITE" id="PS00636">
    <property type="entry name" value="DNAJ_1"/>
    <property type="match status" value="1"/>
</dbReference>
<sequence length="466" mass="50803">MNKDEAIRCLGIAQKHRDAGNYSSARKFVQKSITLFDTPEAHTLLQSINTAEAASASSSTSNTAPSSSASGAETHPSSSGASHRHTQSASSGSTQANGTAGGLGGKKRDYTPEQHAMVKKIRACKVTEYYEIMSLKKDCEEAEVKKAYRKLALALHPDKNGAPGADEAFKMVSKAFQVLSDPQKRNIYDSSGSDPEDRTARPSGFSSFGGGGGGPTFDGEMSPEDLFNMFFGGGGTAFGGGGFGGGPVFTTTFGPGGFRTARMGGGVPRHQEQQQVPRSAFIQLLPLIILFAISMLSALPNLFTTPPVPDPNFSFSPTSRYPMERHTATRDVTYHINPTEFMNHPVLGPELVRDGVDLKVEYQKVKKEKESKKEEESKPEKETEKGKTQVKRGPHMKRFEKDVEQVYIQQVWTQCRRGLDRKERAKEAEVGLFGIGTDWDKVRKIESEVIEACSELDRLGVGRSHI</sequence>
<dbReference type="GO" id="GO:0030544">
    <property type="term" value="F:Hsp70 protein binding"/>
    <property type="evidence" value="ECO:0007669"/>
    <property type="project" value="TreeGrafter"/>
</dbReference>
<evidence type="ECO:0000256" key="2">
    <source>
        <dbReference type="ARBA" id="ARBA00022692"/>
    </source>
</evidence>
<proteinExistence type="predicted"/>
<dbReference type="PANTHER" id="PTHR43908">
    <property type="entry name" value="AT29763P-RELATED"/>
    <property type="match status" value="1"/>
</dbReference>
<evidence type="ECO:0000256" key="7">
    <source>
        <dbReference type="SAM" id="Phobius"/>
    </source>
</evidence>
<dbReference type="InterPro" id="IPR036869">
    <property type="entry name" value="J_dom_sf"/>
</dbReference>